<keyword evidence="2" id="KW-1185">Reference proteome</keyword>
<dbReference type="InterPro" id="IPR027417">
    <property type="entry name" value="P-loop_NTPase"/>
</dbReference>
<proteinExistence type="predicted"/>
<evidence type="ECO:0000313" key="2">
    <source>
        <dbReference type="Proteomes" id="UP001501509"/>
    </source>
</evidence>
<dbReference type="InterPro" id="IPR004155">
    <property type="entry name" value="PBS_lyase_HEAT"/>
</dbReference>
<organism evidence="1 2">
    <name type="scientific">Actinomadura fulvescens</name>
    <dbReference type="NCBI Taxonomy" id="46160"/>
    <lineage>
        <taxon>Bacteria</taxon>
        <taxon>Bacillati</taxon>
        <taxon>Actinomycetota</taxon>
        <taxon>Actinomycetes</taxon>
        <taxon>Streptosporangiales</taxon>
        <taxon>Thermomonosporaceae</taxon>
        <taxon>Actinomadura</taxon>
    </lineage>
</organism>
<sequence>MGARDARRLYDELRSLFARAKQVAGERASQREIERALRRDGVRLSGQRISEWIPDDPARARVPRDAEKVWALVRVLSDLAGAGRPDERYWRDLVERAQPVREAGGGGPSPMLARYLVAAKRAAHAHPYPGVIPGTVPPLADIYLRQYVDQGQDDQAVLGLDLLTSCGTCVILGGPGGGKSSLLRRYLATSAELWPSTAGAVPLIVPAADLVDRRPLPTLLAASANRALSDSGLLEELPPAFFAAEPHPGVPWTVMVDGLDEIAASEARRRLLQALRSAAEQGSAHRFVVTTRPLSLGELRAFGAEVPHFVLQPFAAEDLGVLAGRWFAALGVPDPERATAGFLAALARLGIADLARTPLMASMLCQLHAHDPDRPLPVGRGQIYRRFLDLLYERLHAEGLSGVRPQTRVALERWPSKALNKAEHVLNRLPEMIAELAAERWAGNQMPAVDFLAGLPGAECPGIPEQEWRQYLRALLVRSGLLAERSGGLAFLHHTILEYGAALHSTRDRKTRRTTIGHIAKAWPGNWDPVDVEAGPHSFTGFVLDGAGEQANGLLRRLATGEGLEGCQFIAHQVRLGTLIPAQILDAAADTLAGAVGKPDPESHPAEAIWELGRLGGPRAVQHLFDLGRSSSLDAALRTEAARELVRLDDPRAPGLLIDIVHAVSSAAGLAARAPRWVTRDYPGAEAIRVLGRLGDGPDIERLTVLARDPAVDGLLRVEAAREMIRLTEEDGATSLLAAFVRDRALDRSARIGAIDALARQGDLLGELAVDAGLAGFVRLEAARRMAMSHHPAGQPSLARLARDSDLDDSLRWEATAVLALYDIQKAQEVLAEWVRDATIDDRLRGRAARRLARLGDARAVEPLIALIRRGELEGHQRVSGIRELAAFMRNGHTLTSIHLTLDGLAGDPALEGHLRLEAARQLGRFAESPAADRLFEIAVDGTLGTHVRHDAAQELAKTGDRRAEDLYALLPPFSAGSQDDPSFRVALARAHLRVGRGAELAAFARDEGLEPFLRIEAADGLARSGNPDGTDLLAELMVNDTFDRRLRGRAARRLARLGDTRSIPALSDLAGDATLDGTQRVKATRELLRLGAPVAADLLVRIATDPAVQGFQRIWAVRHLAGLGDPRTAAALRAVSGDAALGGYFREEAARRLHELNAVSR</sequence>
<dbReference type="InterPro" id="IPR016024">
    <property type="entry name" value="ARM-type_fold"/>
</dbReference>
<dbReference type="SMART" id="SM00567">
    <property type="entry name" value="EZ_HEAT"/>
    <property type="match status" value="12"/>
</dbReference>
<dbReference type="InterPro" id="IPR011989">
    <property type="entry name" value="ARM-like"/>
</dbReference>
<reference evidence="1 2" key="1">
    <citation type="journal article" date="2019" name="Int. J. Syst. Evol. Microbiol.">
        <title>The Global Catalogue of Microorganisms (GCM) 10K type strain sequencing project: providing services to taxonomists for standard genome sequencing and annotation.</title>
        <authorList>
            <consortium name="The Broad Institute Genomics Platform"/>
            <consortium name="The Broad Institute Genome Sequencing Center for Infectious Disease"/>
            <person name="Wu L."/>
            <person name="Ma J."/>
        </authorList>
    </citation>
    <scope>NUCLEOTIDE SEQUENCE [LARGE SCALE GENOMIC DNA]</scope>
    <source>
        <strain evidence="1 2">JCM 6833</strain>
    </source>
</reference>
<dbReference type="SUPFAM" id="SSF52540">
    <property type="entry name" value="P-loop containing nucleoside triphosphate hydrolases"/>
    <property type="match status" value="1"/>
</dbReference>
<name>A0ABN3PLE0_9ACTN</name>
<dbReference type="Pfam" id="PF13646">
    <property type="entry name" value="HEAT_2"/>
    <property type="match status" value="1"/>
</dbReference>
<dbReference type="Gene3D" id="3.40.50.300">
    <property type="entry name" value="P-loop containing nucleotide triphosphate hydrolases"/>
    <property type="match status" value="1"/>
</dbReference>
<protein>
    <submittedName>
        <fullName evidence="1">HEAT repeat domain-containing protein</fullName>
    </submittedName>
</protein>
<dbReference type="SUPFAM" id="SSF48371">
    <property type="entry name" value="ARM repeat"/>
    <property type="match status" value="2"/>
</dbReference>
<dbReference type="EMBL" id="BAAATD010000002">
    <property type="protein sequence ID" value="GAA2587676.1"/>
    <property type="molecule type" value="Genomic_DNA"/>
</dbReference>
<dbReference type="Proteomes" id="UP001501509">
    <property type="component" value="Unassembled WGS sequence"/>
</dbReference>
<dbReference type="Pfam" id="PF03130">
    <property type="entry name" value="HEAT_PBS"/>
    <property type="match status" value="2"/>
</dbReference>
<accession>A0ABN3PLE0</accession>
<gene>
    <name evidence="1" type="ORF">GCM10010411_20640</name>
</gene>
<dbReference type="RefSeq" id="WP_344539973.1">
    <property type="nucleotide sequence ID" value="NZ_BAAATD010000002.1"/>
</dbReference>
<comment type="caution">
    <text evidence="1">The sequence shown here is derived from an EMBL/GenBank/DDBJ whole genome shotgun (WGS) entry which is preliminary data.</text>
</comment>
<evidence type="ECO:0000313" key="1">
    <source>
        <dbReference type="EMBL" id="GAA2587676.1"/>
    </source>
</evidence>
<dbReference type="Gene3D" id="1.25.10.10">
    <property type="entry name" value="Leucine-rich Repeat Variant"/>
    <property type="match status" value="3"/>
</dbReference>